<accession>A0A098S4D6</accession>
<evidence type="ECO:0000256" key="1">
    <source>
        <dbReference type="SAM" id="Phobius"/>
    </source>
</evidence>
<evidence type="ECO:0000313" key="3">
    <source>
        <dbReference type="Proteomes" id="UP000029736"/>
    </source>
</evidence>
<keyword evidence="1" id="KW-0472">Membrane</keyword>
<dbReference type="Proteomes" id="UP000029736">
    <property type="component" value="Unassembled WGS sequence"/>
</dbReference>
<protein>
    <submittedName>
        <fullName evidence="2">Uncharacterized protein</fullName>
    </submittedName>
</protein>
<dbReference type="RefSeq" id="WP_044226051.1">
    <property type="nucleotide sequence ID" value="NZ_CAKZLC010000369.1"/>
</dbReference>
<dbReference type="EMBL" id="JPOS01000082">
    <property type="protein sequence ID" value="KGE86062.1"/>
    <property type="molecule type" value="Genomic_DNA"/>
</dbReference>
<feature type="transmembrane region" description="Helical" evidence="1">
    <location>
        <begin position="12"/>
        <end position="30"/>
    </location>
</feature>
<proteinExistence type="predicted"/>
<sequence>MARNKSNIETIIIALLLVFGAAGAFFLFSGSEGNMQEPGHSLENGAAVYEQVSMNDAMTAIAE</sequence>
<keyword evidence="3" id="KW-1185">Reference proteome</keyword>
<reference evidence="2 3" key="1">
    <citation type="journal article" date="2014" name="Int. J. Syst. Evol. Microbiol.">
        <title>Phaeodactylibacter xiamenensis gen. nov., sp. nov., a member of the family Saprospiraceae isolated from the marine alga Phaeodactylum tricornutum.</title>
        <authorList>
            <person name="Chen Z.Jr."/>
            <person name="Lei X."/>
            <person name="Lai Q."/>
            <person name="Li Y."/>
            <person name="Zhang B."/>
            <person name="Zhang J."/>
            <person name="Zhang H."/>
            <person name="Yang L."/>
            <person name="Zheng W."/>
            <person name="Tian Y."/>
            <person name="Yu Z."/>
            <person name="Xu H.Jr."/>
            <person name="Zheng T."/>
        </authorList>
    </citation>
    <scope>NUCLEOTIDE SEQUENCE [LARGE SCALE GENOMIC DNA]</scope>
    <source>
        <strain evidence="2 3">KD52</strain>
    </source>
</reference>
<keyword evidence="1" id="KW-0812">Transmembrane</keyword>
<gene>
    <name evidence="2" type="ORF">IX84_23265</name>
</gene>
<name>A0A098S4D6_9BACT</name>
<organism evidence="2 3">
    <name type="scientific">Phaeodactylibacter xiamenensis</name>
    <dbReference type="NCBI Taxonomy" id="1524460"/>
    <lineage>
        <taxon>Bacteria</taxon>
        <taxon>Pseudomonadati</taxon>
        <taxon>Bacteroidota</taxon>
        <taxon>Saprospiria</taxon>
        <taxon>Saprospirales</taxon>
        <taxon>Haliscomenobacteraceae</taxon>
        <taxon>Phaeodactylibacter</taxon>
    </lineage>
</organism>
<keyword evidence="1" id="KW-1133">Transmembrane helix</keyword>
<comment type="caution">
    <text evidence="2">The sequence shown here is derived from an EMBL/GenBank/DDBJ whole genome shotgun (WGS) entry which is preliminary data.</text>
</comment>
<dbReference type="AlphaFoldDB" id="A0A098S4D6"/>
<evidence type="ECO:0000313" key="2">
    <source>
        <dbReference type="EMBL" id="KGE86062.1"/>
    </source>
</evidence>